<dbReference type="Pfam" id="PF26311">
    <property type="entry name" value="ETF-QO_FixC_C"/>
    <property type="match status" value="1"/>
</dbReference>
<dbReference type="RefSeq" id="WP_134076858.1">
    <property type="nucleotide sequence ID" value="NZ_SOEB01000001.1"/>
</dbReference>
<evidence type="ECO:0000256" key="2">
    <source>
        <dbReference type="ARBA" id="ARBA00003676"/>
    </source>
</evidence>
<dbReference type="Pfam" id="PF12831">
    <property type="entry name" value="FAD_oxidored"/>
    <property type="match status" value="1"/>
</dbReference>
<dbReference type="GO" id="GO:0071949">
    <property type="term" value="F:FAD binding"/>
    <property type="evidence" value="ECO:0007669"/>
    <property type="project" value="UniProtKB-UniRule"/>
</dbReference>
<name>A0A4R8G1Y0_9RHOB</name>
<comment type="function">
    <text evidence="2">Could be required for the formation of a functional nitrogenase Fe protein. Probably accepts electrons from FixA/FixB and reduces a quinone.</text>
</comment>
<dbReference type="InterPro" id="IPR036188">
    <property type="entry name" value="FAD/NAD-bd_sf"/>
</dbReference>
<evidence type="ECO:0000256" key="8">
    <source>
        <dbReference type="RuleBase" id="RU366069"/>
    </source>
</evidence>
<evidence type="ECO:0000313" key="12">
    <source>
        <dbReference type="Proteomes" id="UP000295484"/>
    </source>
</evidence>
<evidence type="ECO:0000256" key="5">
    <source>
        <dbReference type="ARBA" id="ARBA00022630"/>
    </source>
</evidence>
<evidence type="ECO:0000256" key="7">
    <source>
        <dbReference type="ARBA" id="ARBA00023002"/>
    </source>
</evidence>
<dbReference type="InterPro" id="IPR039651">
    <property type="entry name" value="FixC-like"/>
</dbReference>
<comment type="caution">
    <text evidence="11">The sequence shown here is derived from an EMBL/GenBank/DDBJ whole genome shotgun (WGS) entry which is preliminary data.</text>
</comment>
<dbReference type="AlphaFoldDB" id="A0A4R8G1Y0"/>
<feature type="domain" description="ETF-QO/FixC ubiquinone-binding" evidence="9">
    <location>
        <begin position="209"/>
        <end position="283"/>
    </location>
</feature>
<comment type="function">
    <text evidence="8">Part of an electron transfer system.</text>
</comment>
<proteinExistence type="inferred from homology"/>
<evidence type="ECO:0000313" key="11">
    <source>
        <dbReference type="EMBL" id="TDX33781.1"/>
    </source>
</evidence>
<evidence type="ECO:0000256" key="3">
    <source>
        <dbReference type="ARBA" id="ARBA00006796"/>
    </source>
</evidence>
<comment type="cofactor">
    <cofactor evidence="1 8">
        <name>FAD</name>
        <dbReference type="ChEBI" id="CHEBI:57692"/>
    </cofactor>
</comment>
<dbReference type="InterPro" id="IPR049398">
    <property type="entry name" value="ETF-QO/FixC_UQ-bd"/>
</dbReference>
<accession>A0A4R8G1Y0</accession>
<dbReference type="SUPFAM" id="SSF51905">
    <property type="entry name" value="FAD/NAD(P)-binding domain"/>
    <property type="match status" value="1"/>
</dbReference>
<keyword evidence="5 8" id="KW-0285">Flavoprotein</keyword>
<dbReference type="SUPFAM" id="SSF54373">
    <property type="entry name" value="FAD-linked reductases, C-terminal domain"/>
    <property type="match status" value="1"/>
</dbReference>
<dbReference type="EMBL" id="SOEB01000001">
    <property type="protein sequence ID" value="TDX33781.1"/>
    <property type="molecule type" value="Genomic_DNA"/>
</dbReference>
<evidence type="ECO:0000259" key="9">
    <source>
        <dbReference type="Pfam" id="PF21162"/>
    </source>
</evidence>
<evidence type="ECO:0000259" key="10">
    <source>
        <dbReference type="Pfam" id="PF26311"/>
    </source>
</evidence>
<evidence type="ECO:0000256" key="4">
    <source>
        <dbReference type="ARBA" id="ARBA00019877"/>
    </source>
</evidence>
<dbReference type="Proteomes" id="UP000295484">
    <property type="component" value="Unassembled WGS sequence"/>
</dbReference>
<evidence type="ECO:0000256" key="6">
    <source>
        <dbReference type="ARBA" id="ARBA00022827"/>
    </source>
</evidence>
<dbReference type="PANTHER" id="PTHR43624:SF2">
    <property type="entry name" value="ELECTRON TRANSFER FLAVOPROTEIN-QUINONE OXIDOREDUCTASE YDIS-RELATED"/>
    <property type="match status" value="1"/>
</dbReference>
<comment type="similarity">
    <text evidence="3 8">Belongs to the ETF-QO/FixC family.</text>
</comment>
<gene>
    <name evidence="11" type="ORF">EV657_101210</name>
</gene>
<keyword evidence="6 8" id="KW-0274">FAD</keyword>
<sequence>MPAEHFDAIVVGAGPSGNAAAYTMGKAGLNVLQIDRGEYPGSKNVQGAILYADALERIIPDFRETAPLERHVVEQRFWMLSEKSHTGTHHRSDTFNEEKPNRYTILRAQFDKWFSKQVREAGVTLITETTVTELVKNEVGKVIGVLTDREGGPVYADVVVLAEGVNGLVGQRSGLRSEIKPQHVALAVKETHFLPEETVRERFNLADEDEGVVIEVLGSVSSGMVGTGFLYTNKESISIGVGCLVADFAREKIPPYELLDRFKNHPSVKPLLKGAEMKEYVAHLIPEGGYDAIPQLTGDGWLIVGDAGQFVNAVHREGSNLAMTSGRLAGESLIALKAQGLPATNENLKLYRDALEDSVVIKDLKKYRKIPGLLEKNRQLFTTYPALLNRSMNAFLRVDGRDKRSKEAEILKGLKTARGNWLNVAFDMLKLARAWR</sequence>
<dbReference type="PANTHER" id="PTHR43624">
    <property type="entry name" value="ELECTRON TRANSFER FLAVOPROTEIN-QUINONE OXIDOREDUCTASE YDIS-RELATED"/>
    <property type="match status" value="1"/>
</dbReference>
<evidence type="ECO:0000256" key="1">
    <source>
        <dbReference type="ARBA" id="ARBA00001974"/>
    </source>
</evidence>
<keyword evidence="7 8" id="KW-0560">Oxidoreductase</keyword>
<organism evidence="11 12">
    <name type="scientific">Rhodovulum visakhapatnamense</name>
    <dbReference type="NCBI Taxonomy" id="364297"/>
    <lineage>
        <taxon>Bacteria</taxon>
        <taxon>Pseudomonadati</taxon>
        <taxon>Pseudomonadota</taxon>
        <taxon>Alphaproteobacteria</taxon>
        <taxon>Rhodobacterales</taxon>
        <taxon>Paracoccaceae</taxon>
        <taxon>Rhodovulum</taxon>
    </lineage>
</organism>
<reference evidence="11 12" key="1">
    <citation type="submission" date="2019-03" db="EMBL/GenBank/DDBJ databases">
        <title>Genomic Encyclopedia of Type Strains, Phase IV (KMG-IV): sequencing the most valuable type-strain genomes for metagenomic binning, comparative biology and taxonomic classification.</title>
        <authorList>
            <person name="Goeker M."/>
        </authorList>
    </citation>
    <scope>NUCLEOTIDE SEQUENCE [LARGE SCALE GENOMIC DNA]</scope>
    <source>
        <strain evidence="11 12">JA181</strain>
    </source>
</reference>
<dbReference type="InterPro" id="IPR059103">
    <property type="entry name" value="FixC-like_C"/>
</dbReference>
<feature type="domain" description="FixC-like C-terminal" evidence="10">
    <location>
        <begin position="371"/>
        <end position="436"/>
    </location>
</feature>
<dbReference type="Gene3D" id="3.50.50.60">
    <property type="entry name" value="FAD/NAD(P)-binding domain"/>
    <property type="match status" value="1"/>
</dbReference>
<dbReference type="Pfam" id="PF21162">
    <property type="entry name" value="ETFQO_UQ-bd"/>
    <property type="match status" value="1"/>
</dbReference>
<protein>
    <recommendedName>
        <fullName evidence="4 8">Protein FixC</fullName>
    </recommendedName>
</protein>
<dbReference type="GO" id="GO:0016491">
    <property type="term" value="F:oxidoreductase activity"/>
    <property type="evidence" value="ECO:0007669"/>
    <property type="project" value="UniProtKB-UniRule"/>
</dbReference>